<dbReference type="GO" id="GO:0005789">
    <property type="term" value="C:endoplasmic reticulum membrane"/>
    <property type="evidence" value="ECO:0007669"/>
    <property type="project" value="UniProtKB-SubCell"/>
</dbReference>
<sequence length="1106" mass="120703">MKLKEVDRTAMQAWSPAGQHPIYLATGTSAQQLDATFSTSASLEIFELDLSDPSLDMKSCATFSSSHRYHKLIWGPHSMTAGERVSGVLIAGGENGNVILYDPAKIIAGDTEVIIAQKDKHTGPVRALDVNMFQTNLVASGANESEIYIWDLNNFATPMTPGVKTQPLEDISCIAWNRQVQHILASASPSGRATVWDLRKNEPIIKVSDHNNRMHCSGLAWHPDVATQMVLASEDDRLPVIQMWDLRFASSPLRVLESHTRGILAIAWSMADSELLLSCGKDAKILCSNPNTGEVLYELPTNTQWCFDIQWCPRNPAVLSAASFDGRISVYSIMGGSTDGLRQKQVDQLSSSFGNLDPFGTGQPLPPLQLPQQTAPQSVVLPLKKPPKWIRRPVGASFSFGGKLVTFENAKPQQQPGIEQQQQRHHVYVSQVVTEKEFLARSNQLQEAVQSEGFISYCQKKIDMAQADFEKNVWAFLKVNFEEDSRAKYLELLGYRKDDLRNKITSALNKEGRADGELGEAPTESDASVPNERDEGQAAEEPFLGERVKDNKQETEDLGSAKKTFNISVSGDVDGLITQALLTGNFESAVDLCLHDNRMADAIILAIAGGQELLSRTQEKYFVKMQSKITRLITAVVTKNWKEIVQSCDLQNWREALAAVLTYARPDEFAALCDLLGNRLESEGDSLLQTQACLCYICAGNVEKLVACWTKAQDGNSPLSLQDLIEKVVILRKAVQLTQAVDPNAVGALLAEKMSQYANLLAAQGSIAAALTFLPASTNQPNIVLLRDRLCRAQGELPARQEAVKAPYDRQPMPKGRAGAVAGQMQGPQAPAQQYYQQGDNPPPPGFIMPGAVNPSAPQPAMYSQAGARPAYPQRPQNGWNDPPALNRAAKKKKVPDNFMPPVPITSPIMTPLADPQSQMQQAPAPPAGAPSFQAPQLPAGQPALQGPYPPAPQPLGPCIVPPAASKPSTEGAPGAPIGNAIQHVQALPTEKITKKPIPEEHLILKTTFEALIQRCLLSASDPQTKRKLDDANKRLECLYDKLREQTLSPTIISGLHNMVKSIETRNYVEGLNIHTHIVSTSNFSETSAFMPVLKVVLTQANKLGV</sequence>
<evidence type="ECO:0000256" key="5">
    <source>
        <dbReference type="ARBA" id="ARBA00022490"/>
    </source>
</evidence>
<evidence type="ECO:0000313" key="20">
    <source>
        <dbReference type="Proteomes" id="UP000504639"/>
    </source>
</evidence>
<keyword evidence="12" id="KW-0968">Cytoplasmic vesicle</keyword>
<evidence type="ECO:0000256" key="17">
    <source>
        <dbReference type="PROSITE-ProRule" id="PRU00221"/>
    </source>
</evidence>
<dbReference type="GO" id="GO:0005198">
    <property type="term" value="F:structural molecule activity"/>
    <property type="evidence" value="ECO:0007669"/>
    <property type="project" value="TreeGrafter"/>
</dbReference>
<evidence type="ECO:0000256" key="16">
    <source>
        <dbReference type="ARBA" id="ARBA00043112"/>
    </source>
</evidence>
<organism evidence="20 21">
    <name type="scientific">Aythya fuligula</name>
    <name type="common">Tufted duck</name>
    <name type="synonym">Anas fuligula</name>
    <dbReference type="NCBI Taxonomy" id="219594"/>
    <lineage>
        <taxon>Eukaryota</taxon>
        <taxon>Metazoa</taxon>
        <taxon>Chordata</taxon>
        <taxon>Craniata</taxon>
        <taxon>Vertebrata</taxon>
        <taxon>Euteleostomi</taxon>
        <taxon>Archelosauria</taxon>
        <taxon>Archosauria</taxon>
        <taxon>Dinosauria</taxon>
        <taxon>Saurischia</taxon>
        <taxon>Theropoda</taxon>
        <taxon>Coelurosauria</taxon>
        <taxon>Aves</taxon>
        <taxon>Neognathae</taxon>
        <taxon>Galloanserae</taxon>
        <taxon>Anseriformes</taxon>
        <taxon>Anatidae</taxon>
        <taxon>Aythyinae</taxon>
        <taxon>Aythya</taxon>
    </lineage>
</organism>
<keyword evidence="6 17" id="KW-0853">WD repeat</keyword>
<evidence type="ECO:0000256" key="9">
    <source>
        <dbReference type="ARBA" id="ARBA00022892"/>
    </source>
</evidence>
<accession>A0A6J3CVR6</accession>
<comment type="function">
    <text evidence="13">Component of the coat protein complex II (COPII) which promotes the formation of transport vesicles from the endoplasmic reticulum (ER). The coat has two main functions, the physical deformation of the endoplasmic reticulum membrane into vesicles and the selection of cargo molecules.</text>
</comment>
<evidence type="ECO:0000256" key="12">
    <source>
        <dbReference type="ARBA" id="ARBA00023329"/>
    </source>
</evidence>
<dbReference type="FunFam" id="2.130.10.10:FF:000009">
    <property type="entry name" value="Protein transport protein Sec31A isoform A"/>
    <property type="match status" value="1"/>
</dbReference>
<dbReference type="PANTHER" id="PTHR13923">
    <property type="entry name" value="SEC31-RELATED PROTEIN"/>
    <property type="match status" value="1"/>
</dbReference>
<dbReference type="InterPro" id="IPR024298">
    <property type="entry name" value="Sec16_Sec23-bd"/>
</dbReference>
<dbReference type="SUPFAM" id="SSF50978">
    <property type="entry name" value="WD40 repeat-like"/>
    <property type="match status" value="1"/>
</dbReference>
<dbReference type="RefSeq" id="XP_032042370.1">
    <property type="nucleotide sequence ID" value="XM_032186479.1"/>
</dbReference>
<keyword evidence="4" id="KW-0813">Transport</keyword>
<evidence type="ECO:0000313" key="21">
    <source>
        <dbReference type="RefSeq" id="XP_032042370.1"/>
    </source>
</evidence>
<dbReference type="Gene3D" id="1.20.940.10">
    <property type="entry name" value="Functional domain of the splicing factor Prp18"/>
    <property type="match status" value="1"/>
</dbReference>
<evidence type="ECO:0000256" key="11">
    <source>
        <dbReference type="ARBA" id="ARBA00023136"/>
    </source>
</evidence>
<keyword evidence="11" id="KW-0472">Membrane</keyword>
<keyword evidence="7" id="KW-0677">Repeat</keyword>
<keyword evidence="10" id="KW-0653">Protein transport</keyword>
<evidence type="ECO:0000256" key="13">
    <source>
        <dbReference type="ARBA" id="ARBA00025471"/>
    </source>
</evidence>
<feature type="repeat" description="WD" evidence="17">
    <location>
        <begin position="118"/>
        <end position="160"/>
    </location>
</feature>
<dbReference type="InterPro" id="IPR040251">
    <property type="entry name" value="SEC31-like"/>
</dbReference>
<evidence type="ECO:0000256" key="6">
    <source>
        <dbReference type="ARBA" id="ARBA00022574"/>
    </source>
</evidence>
<feature type="domain" description="Sec16 Sec23-binding" evidence="19">
    <location>
        <begin position="577"/>
        <end position="770"/>
    </location>
</feature>
<feature type="compositionally biased region" description="Low complexity" evidence="18">
    <location>
        <begin position="930"/>
        <end position="947"/>
    </location>
</feature>
<evidence type="ECO:0000259" key="19">
    <source>
        <dbReference type="Pfam" id="PF12931"/>
    </source>
</evidence>
<keyword evidence="20" id="KW-1185">Reference proteome</keyword>
<dbReference type="InterPro" id="IPR015943">
    <property type="entry name" value="WD40/YVTN_repeat-like_dom_sf"/>
</dbReference>
<dbReference type="Gene3D" id="1.25.40.1030">
    <property type="match status" value="1"/>
</dbReference>
<dbReference type="PROSITE" id="PS50082">
    <property type="entry name" value="WD_REPEATS_2"/>
    <property type="match status" value="1"/>
</dbReference>
<dbReference type="PANTHER" id="PTHR13923:SF23">
    <property type="entry name" value="PROTEIN TRANSPORT PROTEIN SEC31A"/>
    <property type="match status" value="1"/>
</dbReference>
<dbReference type="Pfam" id="PF12931">
    <property type="entry name" value="TPR_Sec16"/>
    <property type="match status" value="1"/>
</dbReference>
<dbReference type="InterPro" id="IPR036322">
    <property type="entry name" value="WD40_repeat_dom_sf"/>
</dbReference>
<feature type="compositionally biased region" description="Low complexity" evidence="18">
    <location>
        <begin position="914"/>
        <end position="923"/>
    </location>
</feature>
<keyword evidence="9" id="KW-0931">ER-Golgi transport</keyword>
<evidence type="ECO:0000256" key="3">
    <source>
        <dbReference type="ARBA" id="ARBA00009358"/>
    </source>
</evidence>
<keyword evidence="5" id="KW-0963">Cytoplasm</keyword>
<comment type="similarity">
    <text evidence="3">Belongs to the WD repeat SEC31 family.</text>
</comment>
<comment type="subcellular location">
    <subcellularLocation>
        <location evidence="1">Cytoplasmic vesicle</location>
        <location evidence="1">COPII-coated vesicle membrane</location>
        <topology evidence="1">Peripheral membrane protein</topology>
        <orientation evidence="1">Cytoplasmic side</orientation>
    </subcellularLocation>
    <subcellularLocation>
        <location evidence="2">Endoplasmic reticulum membrane</location>
        <topology evidence="2">Peripheral membrane protein</topology>
    </subcellularLocation>
</comment>
<gene>
    <name evidence="21" type="primary">SEC31A</name>
</gene>
<dbReference type="Gene3D" id="2.130.10.10">
    <property type="entry name" value="YVTN repeat-like/Quinoprotein amine dehydrogenase"/>
    <property type="match status" value="1"/>
</dbReference>
<reference evidence="21" key="1">
    <citation type="submission" date="2025-08" db="UniProtKB">
        <authorList>
            <consortium name="RefSeq"/>
        </authorList>
    </citation>
    <scope>IDENTIFICATION</scope>
    <source>
        <tissue evidence="21">Lung</tissue>
    </source>
</reference>
<dbReference type="SMART" id="SM00320">
    <property type="entry name" value="WD40"/>
    <property type="match status" value="6"/>
</dbReference>
<dbReference type="Proteomes" id="UP000504639">
    <property type="component" value="Chromosome 4"/>
</dbReference>
<dbReference type="Pfam" id="PF00400">
    <property type="entry name" value="WD40"/>
    <property type="match status" value="1"/>
</dbReference>
<feature type="region of interest" description="Disordered" evidence="18">
    <location>
        <begin position="511"/>
        <end position="557"/>
    </location>
</feature>
<evidence type="ECO:0000256" key="10">
    <source>
        <dbReference type="ARBA" id="ARBA00022927"/>
    </source>
</evidence>
<evidence type="ECO:0000256" key="18">
    <source>
        <dbReference type="SAM" id="MobiDB-lite"/>
    </source>
</evidence>
<evidence type="ECO:0000256" key="8">
    <source>
        <dbReference type="ARBA" id="ARBA00022824"/>
    </source>
</evidence>
<feature type="compositionally biased region" description="Low complexity" evidence="18">
    <location>
        <begin position="818"/>
        <end position="839"/>
    </location>
</feature>
<evidence type="ECO:0000256" key="7">
    <source>
        <dbReference type="ARBA" id="ARBA00022737"/>
    </source>
</evidence>
<evidence type="ECO:0000256" key="15">
    <source>
        <dbReference type="ARBA" id="ARBA00041470"/>
    </source>
</evidence>
<dbReference type="InterPro" id="IPR001680">
    <property type="entry name" value="WD40_rpt"/>
</dbReference>
<dbReference type="GO" id="GO:0030127">
    <property type="term" value="C:COPII vesicle coat"/>
    <property type="evidence" value="ECO:0007669"/>
    <property type="project" value="TreeGrafter"/>
</dbReference>
<dbReference type="GO" id="GO:0070971">
    <property type="term" value="C:endoplasmic reticulum exit site"/>
    <property type="evidence" value="ECO:0007669"/>
    <property type="project" value="TreeGrafter"/>
</dbReference>
<dbReference type="CTD" id="22872"/>
<dbReference type="GeneID" id="116488689"/>
<dbReference type="FunFam" id="1.20.940.10:FF:000001">
    <property type="entry name" value="Protein transport protein Sec31A isoform A"/>
    <property type="match status" value="1"/>
</dbReference>
<feature type="region of interest" description="Disordered" evidence="18">
    <location>
        <begin position="809"/>
        <end position="978"/>
    </location>
</feature>
<proteinExistence type="inferred from homology"/>
<name>A0A6J3CVR6_AYTFU</name>
<protein>
    <recommendedName>
        <fullName evidence="14">Protein transport protein Sec31A</fullName>
    </recommendedName>
    <alternativeName>
        <fullName evidence="16">SEC31-like protein 1</fullName>
    </alternativeName>
    <alternativeName>
        <fullName evidence="15">SEC31-related protein A</fullName>
    </alternativeName>
</protein>
<keyword evidence="8" id="KW-0256">Endoplasmic reticulum</keyword>
<dbReference type="FunFam" id="1.25.40.1030:FF:000001">
    <property type="entry name" value="protein transport protein Sec31A isoform X3"/>
    <property type="match status" value="1"/>
</dbReference>
<evidence type="ECO:0000256" key="14">
    <source>
        <dbReference type="ARBA" id="ARBA00039468"/>
    </source>
</evidence>
<dbReference type="GO" id="GO:0090110">
    <property type="term" value="P:COPII-coated vesicle cargo loading"/>
    <property type="evidence" value="ECO:0007669"/>
    <property type="project" value="TreeGrafter"/>
</dbReference>
<evidence type="ECO:0000256" key="2">
    <source>
        <dbReference type="ARBA" id="ARBA00004406"/>
    </source>
</evidence>
<dbReference type="AlphaFoldDB" id="A0A6J3CVR6"/>
<feature type="compositionally biased region" description="Basic and acidic residues" evidence="18">
    <location>
        <begin position="544"/>
        <end position="555"/>
    </location>
</feature>
<dbReference type="GO" id="GO:0007029">
    <property type="term" value="P:endoplasmic reticulum organization"/>
    <property type="evidence" value="ECO:0007669"/>
    <property type="project" value="TreeGrafter"/>
</dbReference>
<evidence type="ECO:0000256" key="4">
    <source>
        <dbReference type="ARBA" id="ARBA00022448"/>
    </source>
</evidence>
<dbReference type="GO" id="GO:0015031">
    <property type="term" value="P:protein transport"/>
    <property type="evidence" value="ECO:0007669"/>
    <property type="project" value="UniProtKB-KW"/>
</dbReference>
<evidence type="ECO:0000256" key="1">
    <source>
        <dbReference type="ARBA" id="ARBA00004299"/>
    </source>
</evidence>